<sequence>MMVNLCQKGVELERNESEIQLRSPSFKMSETSWEVVRNNLTLEEQANFLSGELDSDEALHACDLSTHEALVLHNRASMVEGFFRHLPPSTFVQQHEGGKFSYHEKGGNKQRHQLRRKIAVEKKALEVAINEHNAAVGEVEKLPPPNELLAVDNYSWPWECKYFL</sequence>
<dbReference type="EMBL" id="CM014099">
    <property type="protein sequence ID" value="TKS91147.1"/>
    <property type="molecule type" value="Genomic_DNA"/>
</dbReference>
<accession>A0A4U5VRA0</accession>
<evidence type="ECO:0000313" key="2">
    <source>
        <dbReference type="Proteomes" id="UP000298787"/>
    </source>
</evidence>
<name>A0A4U5VRA0_COLLU</name>
<proteinExistence type="predicted"/>
<dbReference type="Proteomes" id="UP000298787">
    <property type="component" value="Chromosome 22"/>
</dbReference>
<keyword evidence="2" id="KW-1185">Reference proteome</keyword>
<gene>
    <name evidence="1" type="ORF">D9C73_025281</name>
</gene>
<evidence type="ECO:0000313" key="1">
    <source>
        <dbReference type="EMBL" id="TKS91147.1"/>
    </source>
</evidence>
<organism evidence="1 2">
    <name type="scientific">Collichthys lucidus</name>
    <name type="common">Big head croaker</name>
    <name type="synonym">Sciaena lucida</name>
    <dbReference type="NCBI Taxonomy" id="240159"/>
    <lineage>
        <taxon>Eukaryota</taxon>
        <taxon>Metazoa</taxon>
        <taxon>Chordata</taxon>
        <taxon>Craniata</taxon>
        <taxon>Vertebrata</taxon>
        <taxon>Euteleostomi</taxon>
        <taxon>Actinopterygii</taxon>
        <taxon>Neopterygii</taxon>
        <taxon>Teleostei</taxon>
        <taxon>Neoteleostei</taxon>
        <taxon>Acanthomorphata</taxon>
        <taxon>Eupercaria</taxon>
        <taxon>Sciaenidae</taxon>
        <taxon>Collichthys</taxon>
    </lineage>
</organism>
<reference evidence="1 2" key="1">
    <citation type="submission" date="2019-01" db="EMBL/GenBank/DDBJ databases">
        <title>Genome Assembly of Collichthys lucidus.</title>
        <authorList>
            <person name="Cai M."/>
            <person name="Xiao S."/>
        </authorList>
    </citation>
    <scope>NUCLEOTIDE SEQUENCE [LARGE SCALE GENOMIC DNA]</scope>
    <source>
        <strain evidence="1">JT15FE1705JMU</strain>
        <tissue evidence="1">Muscle</tissue>
    </source>
</reference>
<dbReference type="AlphaFoldDB" id="A0A4U5VRA0"/>
<protein>
    <submittedName>
        <fullName evidence="1">Uncharacterized protein</fullName>
    </submittedName>
</protein>